<dbReference type="HAMAP" id="MF_00731">
    <property type="entry name" value="MenE"/>
    <property type="match status" value="1"/>
</dbReference>
<proteinExistence type="inferred from homology"/>
<evidence type="ECO:0000256" key="4">
    <source>
        <dbReference type="ARBA" id="ARBA00022840"/>
    </source>
</evidence>
<feature type="domain" description="AMP-binding enzyme C-terminal" evidence="7">
    <location>
        <begin position="405"/>
        <end position="480"/>
    </location>
</feature>
<keyword evidence="3 5" id="KW-0547">Nucleotide-binding</keyword>
<keyword evidence="1 5" id="KW-0474">Menaquinone biosynthesis</keyword>
<evidence type="ECO:0000256" key="3">
    <source>
        <dbReference type="ARBA" id="ARBA00022741"/>
    </source>
</evidence>
<keyword evidence="9" id="KW-1185">Reference proteome</keyword>
<dbReference type="GO" id="GO:0008756">
    <property type="term" value="F:o-succinylbenzoate-CoA ligase activity"/>
    <property type="evidence" value="ECO:0007669"/>
    <property type="project" value="UniProtKB-UniRule"/>
</dbReference>
<dbReference type="NCBIfam" id="TIGR01923">
    <property type="entry name" value="menE"/>
    <property type="match status" value="1"/>
</dbReference>
<dbReference type="Gene3D" id="3.30.300.30">
    <property type="match status" value="1"/>
</dbReference>
<dbReference type="PANTHER" id="PTHR43767:SF1">
    <property type="entry name" value="NONRIBOSOMAL PEPTIDE SYNTHASE PES1 (EUROFUNG)-RELATED"/>
    <property type="match status" value="1"/>
</dbReference>
<organism evidence="8 9">
    <name type="scientific">Mesobacillus foraminis</name>
    <dbReference type="NCBI Taxonomy" id="279826"/>
    <lineage>
        <taxon>Bacteria</taxon>
        <taxon>Bacillati</taxon>
        <taxon>Bacillota</taxon>
        <taxon>Bacilli</taxon>
        <taxon>Bacillales</taxon>
        <taxon>Bacillaceae</taxon>
        <taxon>Mesobacillus</taxon>
    </lineage>
</organism>
<dbReference type="Pfam" id="PF00501">
    <property type="entry name" value="AMP-binding"/>
    <property type="match status" value="1"/>
</dbReference>
<dbReference type="UniPathway" id="UPA01057">
    <property type="reaction ID" value="UER00166"/>
</dbReference>
<dbReference type="EMBL" id="SLVV01000007">
    <property type="protein sequence ID" value="TCN24335.1"/>
    <property type="molecule type" value="Genomic_DNA"/>
</dbReference>
<dbReference type="InterPro" id="IPR050237">
    <property type="entry name" value="ATP-dep_AMP-bd_enzyme"/>
</dbReference>
<name>A0A4R2BD38_9BACI</name>
<dbReference type="RefSeq" id="WP_132006973.1">
    <property type="nucleotide sequence ID" value="NZ_JABUHM010000005.1"/>
</dbReference>
<reference evidence="8 9" key="1">
    <citation type="journal article" date="2015" name="Stand. Genomic Sci.">
        <title>Genomic Encyclopedia of Bacterial and Archaeal Type Strains, Phase III: the genomes of soil and plant-associated and newly described type strains.</title>
        <authorList>
            <person name="Whitman W.B."/>
            <person name="Woyke T."/>
            <person name="Klenk H.P."/>
            <person name="Zhou Y."/>
            <person name="Lilburn T.G."/>
            <person name="Beck B.J."/>
            <person name="De Vos P."/>
            <person name="Vandamme P."/>
            <person name="Eisen J.A."/>
            <person name="Garrity G."/>
            <person name="Hugenholtz P."/>
            <person name="Kyrpides N.C."/>
        </authorList>
    </citation>
    <scope>NUCLEOTIDE SEQUENCE [LARGE SCALE GENOMIC DNA]</scope>
    <source>
        <strain evidence="8 9">CV53</strain>
    </source>
</reference>
<dbReference type="FunFam" id="3.30.300.30:FF:000008">
    <property type="entry name" value="2,3-dihydroxybenzoate-AMP ligase"/>
    <property type="match status" value="1"/>
</dbReference>
<comment type="caution">
    <text evidence="8">The sequence shown here is derived from an EMBL/GenBank/DDBJ whole genome shotgun (WGS) entry which is preliminary data.</text>
</comment>
<dbReference type="UniPathway" id="UPA00079"/>
<comment type="similarity">
    <text evidence="5">Belongs to the ATP-dependent AMP-binding enzyme family. MenE subfamily.</text>
</comment>
<gene>
    <name evidence="5" type="primary">menE</name>
    <name evidence="8" type="ORF">EV146_10727</name>
</gene>
<dbReference type="InterPro" id="IPR025110">
    <property type="entry name" value="AMP-bd_C"/>
</dbReference>
<keyword evidence="2 5" id="KW-0436">Ligase</keyword>
<dbReference type="InterPro" id="IPR010192">
    <property type="entry name" value="MenE"/>
</dbReference>
<comment type="pathway">
    <text evidence="5">Quinol/quinone metabolism; menaquinone biosynthesis.</text>
</comment>
<evidence type="ECO:0000256" key="1">
    <source>
        <dbReference type="ARBA" id="ARBA00022428"/>
    </source>
</evidence>
<evidence type="ECO:0000256" key="5">
    <source>
        <dbReference type="HAMAP-Rule" id="MF_00731"/>
    </source>
</evidence>
<evidence type="ECO:0000313" key="8">
    <source>
        <dbReference type="EMBL" id="TCN24335.1"/>
    </source>
</evidence>
<comment type="function">
    <text evidence="5">Converts 2-succinylbenzoate (OSB) to 2-succinylbenzoyl-CoA (OSB-CoA).</text>
</comment>
<sequence>MEQQMPNWLKKRAELTPERTALIFENKSYTFLQLYQSASKAAGQLAFAGISSGEVAAVLLPNHSDSVMILYALQMMGVRTVILNNRLTAKELAWQLEDSDAAALISEDSFEEKLSQIKKESTIKILPKEKIFQFPEADFQLLEEYHLDEVTTVMYTSGTTGSPKGVLQTYGNHWWSAAASALNIGLQENDKWLCAVPIFHISGYSILMRSLVYGMCVVLYRNFNERIVLEGIEQHRVTIMSAVSTMLLRLTDALGETRLPEFFRCLLLGGGPAPLSLLETCKQKGIPVYQTYGMTETSSQFATLAPEYSLEKLGSAGKALFPNQIKIISELGIEVPAQSEGEIIVKGPNVTPGYLHREDETKEKIKKGWLHTGDLGYLDKDGFLYVLDRRTDLIISGGENIYPAEIEGVLLGHKAVEDAGVIGVADPEWGHVPLAFVVRKAGAAIDESSLISYCTDSLAKYKVPKGIVFSESLPRNASKKLLRRKLRDWAAGQGETHEPSKD</sequence>
<evidence type="ECO:0000259" key="7">
    <source>
        <dbReference type="Pfam" id="PF13193"/>
    </source>
</evidence>
<dbReference type="GO" id="GO:0009234">
    <property type="term" value="P:menaquinone biosynthetic process"/>
    <property type="evidence" value="ECO:0007669"/>
    <property type="project" value="UniProtKB-UniRule"/>
</dbReference>
<evidence type="ECO:0000256" key="2">
    <source>
        <dbReference type="ARBA" id="ARBA00022598"/>
    </source>
</evidence>
<dbReference type="NCBIfam" id="NF002966">
    <property type="entry name" value="PRK03640.1"/>
    <property type="match status" value="1"/>
</dbReference>
<dbReference type="InterPro" id="IPR042099">
    <property type="entry name" value="ANL_N_sf"/>
</dbReference>
<evidence type="ECO:0000313" key="9">
    <source>
        <dbReference type="Proteomes" id="UP000295689"/>
    </source>
</evidence>
<dbReference type="PROSITE" id="PS00455">
    <property type="entry name" value="AMP_BINDING"/>
    <property type="match status" value="1"/>
</dbReference>
<accession>A0A4R2BD38</accession>
<feature type="domain" description="AMP-dependent synthetase/ligase" evidence="6">
    <location>
        <begin position="10"/>
        <end position="355"/>
    </location>
</feature>
<protein>
    <recommendedName>
        <fullName evidence="5">2-succinylbenzoate--CoA ligase</fullName>
        <ecNumber evidence="5">6.2.1.26</ecNumber>
    </recommendedName>
    <alternativeName>
        <fullName evidence="5">o-succinylbenzoyl-CoA synthetase</fullName>
        <shortName evidence="5">OSB-CoA synthetase</shortName>
    </alternativeName>
</protein>
<dbReference type="GO" id="GO:0005524">
    <property type="term" value="F:ATP binding"/>
    <property type="evidence" value="ECO:0007669"/>
    <property type="project" value="UniProtKB-KW"/>
</dbReference>
<keyword evidence="4 5" id="KW-0067">ATP-binding</keyword>
<dbReference type="InterPro" id="IPR045851">
    <property type="entry name" value="AMP-bd_C_sf"/>
</dbReference>
<dbReference type="AlphaFoldDB" id="A0A4R2BD38"/>
<dbReference type="EC" id="6.2.1.26" evidence="5"/>
<dbReference type="Proteomes" id="UP000295689">
    <property type="component" value="Unassembled WGS sequence"/>
</dbReference>
<comment type="pathway">
    <text evidence="5">Quinol/quinone metabolism; 1,4-dihydroxy-2-naphthoate biosynthesis; 1,4-dihydroxy-2-naphthoate from chorismate: step 5/7.</text>
</comment>
<dbReference type="PANTHER" id="PTHR43767">
    <property type="entry name" value="LONG-CHAIN-FATTY-ACID--COA LIGASE"/>
    <property type="match status" value="1"/>
</dbReference>
<evidence type="ECO:0000259" key="6">
    <source>
        <dbReference type="Pfam" id="PF00501"/>
    </source>
</evidence>
<dbReference type="Gene3D" id="3.40.50.12780">
    <property type="entry name" value="N-terminal domain of ligase-like"/>
    <property type="match status" value="1"/>
</dbReference>
<dbReference type="InterPro" id="IPR020845">
    <property type="entry name" value="AMP-binding_CS"/>
</dbReference>
<comment type="catalytic activity">
    <reaction evidence="5">
        <text>2-succinylbenzoate + ATP + CoA = 2-succinylbenzoyl-CoA + AMP + diphosphate</text>
        <dbReference type="Rhea" id="RHEA:17009"/>
        <dbReference type="ChEBI" id="CHEBI:18325"/>
        <dbReference type="ChEBI" id="CHEBI:30616"/>
        <dbReference type="ChEBI" id="CHEBI:33019"/>
        <dbReference type="ChEBI" id="CHEBI:57287"/>
        <dbReference type="ChEBI" id="CHEBI:57364"/>
        <dbReference type="ChEBI" id="CHEBI:456215"/>
        <dbReference type="EC" id="6.2.1.26"/>
    </reaction>
</comment>
<dbReference type="Pfam" id="PF13193">
    <property type="entry name" value="AMP-binding_C"/>
    <property type="match status" value="1"/>
</dbReference>
<dbReference type="InterPro" id="IPR000873">
    <property type="entry name" value="AMP-dep_synth/lig_dom"/>
</dbReference>
<dbReference type="SUPFAM" id="SSF56801">
    <property type="entry name" value="Acetyl-CoA synthetase-like"/>
    <property type="match status" value="1"/>
</dbReference>